<accession>A0AAD2HNS6</accession>
<evidence type="ECO:0000313" key="1">
    <source>
        <dbReference type="EMBL" id="CAK5279734.1"/>
    </source>
</evidence>
<dbReference type="EMBL" id="CAVNYO010000440">
    <property type="protein sequence ID" value="CAK5279734.1"/>
    <property type="molecule type" value="Genomic_DNA"/>
</dbReference>
<organism evidence="1 2">
    <name type="scientific">Mycena citricolor</name>
    <dbReference type="NCBI Taxonomy" id="2018698"/>
    <lineage>
        <taxon>Eukaryota</taxon>
        <taxon>Fungi</taxon>
        <taxon>Dikarya</taxon>
        <taxon>Basidiomycota</taxon>
        <taxon>Agaricomycotina</taxon>
        <taxon>Agaricomycetes</taxon>
        <taxon>Agaricomycetidae</taxon>
        <taxon>Agaricales</taxon>
        <taxon>Marasmiineae</taxon>
        <taxon>Mycenaceae</taxon>
        <taxon>Mycena</taxon>
    </lineage>
</organism>
<reference evidence="1" key="1">
    <citation type="submission" date="2023-11" db="EMBL/GenBank/DDBJ databases">
        <authorList>
            <person name="De Vega J J."/>
            <person name="De Vega J J."/>
        </authorList>
    </citation>
    <scope>NUCLEOTIDE SEQUENCE</scope>
</reference>
<gene>
    <name evidence="1" type="ORF">MYCIT1_LOCUS29978</name>
</gene>
<proteinExistence type="predicted"/>
<dbReference type="AlphaFoldDB" id="A0AAD2HNS6"/>
<dbReference type="Proteomes" id="UP001295794">
    <property type="component" value="Unassembled WGS sequence"/>
</dbReference>
<comment type="caution">
    <text evidence="1">The sequence shown here is derived from an EMBL/GenBank/DDBJ whole genome shotgun (WGS) entry which is preliminary data.</text>
</comment>
<sequence>EIGTPTLHCETRGKWSHNIFTGIHAAFATVISAETKNSPRVIFKEDPAGWKGTAPVVVSFTVSAGLLNLENARDTQICLSVRETPASAITLTKYLGFGKHIVFGAGLLDQEHVHILPQNPYLSPRLSPLTASSAFGIGRADPVLIDLDEECELIRQFTARVQVENGAARGEFAGGKMPDISQPSPCAMRLSIGAHVQQVVFPYPIIGSQNRMRLARKSGYIEVKE</sequence>
<name>A0AAD2HNS6_9AGAR</name>
<evidence type="ECO:0000313" key="2">
    <source>
        <dbReference type="Proteomes" id="UP001295794"/>
    </source>
</evidence>
<feature type="non-terminal residue" evidence="1">
    <location>
        <position position="1"/>
    </location>
</feature>
<protein>
    <submittedName>
        <fullName evidence="1">Uncharacterized protein</fullName>
    </submittedName>
</protein>
<keyword evidence="2" id="KW-1185">Reference proteome</keyword>